<feature type="compositionally biased region" description="Basic and acidic residues" evidence="1">
    <location>
        <begin position="272"/>
        <end position="285"/>
    </location>
</feature>
<evidence type="ECO:0000256" key="1">
    <source>
        <dbReference type="SAM" id="MobiDB-lite"/>
    </source>
</evidence>
<dbReference type="GeneID" id="16605199"/>
<proteinExistence type="predicted"/>
<feature type="region of interest" description="Disordered" evidence="1">
    <location>
        <begin position="197"/>
        <end position="219"/>
    </location>
</feature>
<feature type="region of interest" description="Disordered" evidence="1">
    <location>
        <begin position="121"/>
        <end position="148"/>
    </location>
</feature>
<evidence type="ECO:0000313" key="3">
    <source>
        <dbReference type="Proteomes" id="UP000204584"/>
    </source>
</evidence>
<evidence type="ECO:0000313" key="2">
    <source>
        <dbReference type="EMBL" id="AGO83412.1"/>
    </source>
</evidence>
<organism evidence="2 3">
    <name type="scientific">Pandoravirus salinus</name>
    <dbReference type="NCBI Taxonomy" id="1349410"/>
    <lineage>
        <taxon>Viruses</taxon>
        <taxon>Pandoravirus</taxon>
    </lineage>
</organism>
<dbReference type="KEGG" id="vg:16605199"/>
<feature type="region of interest" description="Disordered" evidence="1">
    <location>
        <begin position="245"/>
        <end position="291"/>
    </location>
</feature>
<dbReference type="RefSeq" id="YP_008436474.1">
    <property type="nucleotide sequence ID" value="NC_022098.1"/>
</dbReference>
<sequence>MRKGALTRKGVACDGGTTLQRYFVDDAVCRLYLLCRRARAGDADATELLAPYLAAFPTHCPQAPRQDGAPLPHPARLARYYRHCWTASIDVMGTPGATADAGETQCRVPIAPRGDSTRIANATTATEQPARETVTPKTAAGDDDGGRACSDDLDGRGWTFYMMVGHGAAENDIVLFGLDRRGRVRYETGYYVIPHGQDPDPIGGRSAGQRLGHAGRQRMPPAISAHASALPSLLQAAASASCGVQQLDSARGEREPPLDGPLSFPQLNGINKDADDADRTERRPVGDAADGDSIDVCGCGRDVRHVKRRIETMLGAASLRSTLAPLRRAADLPPTIAAYVSENEPDADRLWLGGRPVSAASLAGRQMALALRLYSGHMAGRRASRLFGRPPTLAGMAARACAIASVPLDRRRAPAEALALVGAHIWCLVCADDPLATGRLSGATRLLDAARALDVTPTTAELRLPELLCGTLATPALSYATPGQTCPPLDVAAATPAKDAL</sequence>
<keyword evidence="3" id="KW-1185">Reference proteome</keyword>
<reference evidence="2 3" key="1">
    <citation type="journal article" date="2013" name="Science">
        <title>Pandoraviruses: amoeba viruses with genomes up to 2.5 Mb reaching that of parasitic eukaryotes.</title>
        <authorList>
            <person name="Philippe N."/>
            <person name="Legendre M."/>
            <person name="Doutre G."/>
            <person name="Coute Y."/>
            <person name="Poirot O."/>
            <person name="Lescot M."/>
            <person name="Arslan D."/>
            <person name="Seltzer V."/>
            <person name="Bertaux L."/>
            <person name="Bruley C."/>
            <person name="Garin J."/>
            <person name="Claverie J.M."/>
            <person name="Abergel C."/>
        </authorList>
    </citation>
    <scope>NUCLEOTIDE SEQUENCE [LARGE SCALE GENOMIC DNA]</scope>
</reference>
<gene>
    <name evidence="2" type="ORF">psal_cds_36</name>
</gene>
<dbReference type="EMBL" id="KC977571">
    <property type="protein sequence ID" value="AGO83412.1"/>
    <property type="molecule type" value="Genomic_DNA"/>
</dbReference>
<accession>S4VZE9</accession>
<dbReference type="Proteomes" id="UP000204584">
    <property type="component" value="Segment"/>
</dbReference>
<protein>
    <submittedName>
        <fullName evidence="2">Uncharacterized protein</fullName>
    </submittedName>
</protein>
<name>S4VZE9_9VIRU</name>